<dbReference type="GO" id="GO:0004386">
    <property type="term" value="F:helicase activity"/>
    <property type="evidence" value="ECO:0007669"/>
    <property type="project" value="UniProtKB-KW"/>
</dbReference>
<dbReference type="InterPro" id="IPR025202">
    <property type="entry name" value="PLD-like_dom"/>
</dbReference>
<dbReference type="InterPro" id="IPR038718">
    <property type="entry name" value="SNF2-like_sf"/>
</dbReference>
<dbReference type="Pfam" id="PF00176">
    <property type="entry name" value="SNF2-rel_dom"/>
    <property type="match status" value="1"/>
</dbReference>
<evidence type="ECO:0000256" key="1">
    <source>
        <dbReference type="ARBA" id="ARBA00022801"/>
    </source>
</evidence>
<accession>A0A235BZ02</accession>
<dbReference type="SMART" id="SM00490">
    <property type="entry name" value="HELICc"/>
    <property type="match status" value="1"/>
</dbReference>
<dbReference type="Pfam" id="PF00271">
    <property type="entry name" value="Helicase_C"/>
    <property type="match status" value="1"/>
</dbReference>
<keyword evidence="4" id="KW-0067">ATP-binding</keyword>
<evidence type="ECO:0000313" key="5">
    <source>
        <dbReference type="Proteomes" id="UP000215215"/>
    </source>
</evidence>
<dbReference type="Gene3D" id="3.40.50.10810">
    <property type="entry name" value="Tandem AAA-ATPase domain"/>
    <property type="match status" value="2"/>
</dbReference>
<reference evidence="4 5" key="1">
    <citation type="submission" date="2017-07" db="EMBL/GenBank/DDBJ databases">
        <title>Recovery of genomes from metagenomes via a dereplication, aggregation, and scoring strategy.</title>
        <authorList>
            <person name="Sieber C.M."/>
            <person name="Probst A.J."/>
            <person name="Sharrar A."/>
            <person name="Thomas B.C."/>
            <person name="Hess M."/>
            <person name="Tringe S.G."/>
            <person name="Banfield J.F."/>
        </authorList>
    </citation>
    <scope>NUCLEOTIDE SEQUENCE [LARGE SCALE GENOMIC DNA]</scope>
    <source>
        <strain evidence="4">JGI_Cruoil_03_44_89</strain>
    </source>
</reference>
<dbReference type="InterPro" id="IPR014001">
    <property type="entry name" value="Helicase_ATP-bd"/>
</dbReference>
<dbReference type="CDD" id="cd09178">
    <property type="entry name" value="PLDc_N_Snf2_like"/>
    <property type="match status" value="1"/>
</dbReference>
<dbReference type="Pfam" id="PF13091">
    <property type="entry name" value="PLDc_2"/>
    <property type="match status" value="1"/>
</dbReference>
<evidence type="ECO:0000313" key="4">
    <source>
        <dbReference type="EMBL" id="OYD17568.1"/>
    </source>
</evidence>
<evidence type="ECO:0000259" key="2">
    <source>
        <dbReference type="PROSITE" id="PS51192"/>
    </source>
</evidence>
<sequence>MNSDLTFITNEKERTLLERFKVLIKDASLFDVLVGYFYTSGFYALYKSLESTEKIRILIGMGTGKETIRLIQKAKGEEQLTLQFSHAVVKQEFGNSVTEEMEQSEDSANVEEGVFKFIEWLKNGKLKIRAYPSRDIHAKLYIMTFTEGDRDTGRVITGSSNFTRAGLIDNLEFNVELKNRSDYEFALEKFNELWENSVDISDKYVETINSRTWLNNTITPYELYLKYLYEYLREKINIDQEKVIGRYRPRDFMDLEYQREAVQDTKSKLKEYGGVFLSDVVGLGKTYISAMLAQELSGRNLIICPPVLKEYWQDTFTGFNLQATVESLGKLDQLAKKGTEDYENIFIDEAHRFRNESNQTYEKLKEICWGKKIILVSATPQNNTPIDLLSQIKLFQKGHKSTIPGLQDIERYFNSLQKKLKGIDRQSDFAKYISIIKENSKAIRENVLKDLMVRRTRGDVEKYFSQDLKNEKLKFPTIRDPEKVYYEFDEETDRTFNKTIEKIKGFQYFRYTPILYLKNPKPEEKEELVGQRNLRRFMKILLVKRLESSFFAFKKTLNRFISSYERFIKMFEGGTVYISKKYTHRIFELLNNDDEDEIMRLVEEEKIRQYKIDEFKDGYVDNLRRDLRVLREIESLWKNITADPKIEKFKEILESDKILKGKKIIVFTESRETAEYLEQNLKSTYKDAVMSYSSQSSARIQDKVIENYDPKCKYPKDDISLLISTEILSEGVNLHRSNVVVNYDLPWNPTRVIQRVGRINRVDTTFNDIYIYNFFPTKQSNDVMKLEEAAIGKLQSFHDMLGEDAAYLTDGEEVGSHELFNRVNSKRVIGGEDEELGDSELEYLMEIRAVRDKNPDLFEKIKYLPKKARSAKKYPVEEDAVLTFFRKGSLRKVFITDSKSTRELDFFLTANILKSVPEEKREKPGKKFYGYLDNNKEEFRLATLEEIIEPKQKGGRSSEAKLKGIIKAIQKTKGFTEDDDKYLKKVLNLLEEGILPKQTSKTIMKNIGKEMNPLKILSIIRKHTPDSLFAVPVTDRTSHTSGPREVILSEYLIGE</sequence>
<dbReference type="PANTHER" id="PTHR45766">
    <property type="entry name" value="DNA ANNEALING HELICASE AND ENDONUCLEASE ZRANB3 FAMILY MEMBER"/>
    <property type="match status" value="1"/>
</dbReference>
<keyword evidence="4" id="KW-0347">Helicase</keyword>
<dbReference type="PANTHER" id="PTHR45766:SF6">
    <property type="entry name" value="SWI_SNF-RELATED MATRIX-ASSOCIATED ACTIN-DEPENDENT REGULATOR OF CHROMATIN SUBFAMILY A-LIKE PROTEIN 1"/>
    <property type="match status" value="1"/>
</dbReference>
<dbReference type="InterPro" id="IPR000330">
    <property type="entry name" value="SNF2_N"/>
</dbReference>
<dbReference type="GO" id="GO:0016787">
    <property type="term" value="F:hydrolase activity"/>
    <property type="evidence" value="ECO:0007669"/>
    <property type="project" value="UniProtKB-KW"/>
</dbReference>
<dbReference type="InterPro" id="IPR027417">
    <property type="entry name" value="P-loop_NTPase"/>
</dbReference>
<dbReference type="Gene3D" id="3.30.870.10">
    <property type="entry name" value="Endonuclease Chain A"/>
    <property type="match status" value="1"/>
</dbReference>
<keyword evidence="1" id="KW-0378">Hydrolase</keyword>
<organism evidence="4 5">
    <name type="scientific">candidate division WOR-3 bacterium JGI_Cruoil_03_44_89</name>
    <dbReference type="NCBI Taxonomy" id="1973748"/>
    <lineage>
        <taxon>Bacteria</taxon>
        <taxon>Bacteria division WOR-3</taxon>
    </lineage>
</organism>
<dbReference type="SUPFAM" id="SSF52540">
    <property type="entry name" value="P-loop containing nucleoside triphosphate hydrolases"/>
    <property type="match status" value="2"/>
</dbReference>
<protein>
    <submittedName>
        <fullName evidence="4">Helicase</fullName>
    </submittedName>
</protein>
<dbReference type="Proteomes" id="UP000215215">
    <property type="component" value="Unassembled WGS sequence"/>
</dbReference>
<dbReference type="SMART" id="SM00487">
    <property type="entry name" value="DEXDc"/>
    <property type="match status" value="1"/>
</dbReference>
<dbReference type="PROSITE" id="PS51192">
    <property type="entry name" value="HELICASE_ATP_BIND_1"/>
    <property type="match status" value="1"/>
</dbReference>
<dbReference type="EMBL" id="NOZQ01000003">
    <property type="protein sequence ID" value="OYD17568.1"/>
    <property type="molecule type" value="Genomic_DNA"/>
</dbReference>
<dbReference type="GO" id="GO:0005524">
    <property type="term" value="F:ATP binding"/>
    <property type="evidence" value="ECO:0007669"/>
    <property type="project" value="InterPro"/>
</dbReference>
<dbReference type="InterPro" id="IPR001650">
    <property type="entry name" value="Helicase_C-like"/>
</dbReference>
<proteinExistence type="predicted"/>
<evidence type="ECO:0000259" key="3">
    <source>
        <dbReference type="PROSITE" id="PS51194"/>
    </source>
</evidence>
<name>A0A235BZ02_UNCW3</name>
<dbReference type="InterPro" id="IPR049730">
    <property type="entry name" value="SNF2/RAD54-like_C"/>
</dbReference>
<comment type="caution">
    <text evidence="4">The sequence shown here is derived from an EMBL/GenBank/DDBJ whole genome shotgun (WGS) entry which is preliminary data.</text>
</comment>
<dbReference type="CDD" id="cd18793">
    <property type="entry name" value="SF2_C_SNF"/>
    <property type="match status" value="1"/>
</dbReference>
<dbReference type="SUPFAM" id="SSF56024">
    <property type="entry name" value="Phospholipase D/nuclease"/>
    <property type="match status" value="1"/>
</dbReference>
<dbReference type="AlphaFoldDB" id="A0A235BZ02"/>
<feature type="domain" description="Helicase C-terminal" evidence="3">
    <location>
        <begin position="645"/>
        <end position="805"/>
    </location>
</feature>
<gene>
    <name evidence="4" type="ORF">CH333_00115</name>
</gene>
<dbReference type="Gene3D" id="3.40.50.300">
    <property type="entry name" value="P-loop containing nucleotide triphosphate hydrolases"/>
    <property type="match status" value="1"/>
</dbReference>
<dbReference type="PROSITE" id="PS51194">
    <property type="entry name" value="HELICASE_CTER"/>
    <property type="match status" value="1"/>
</dbReference>
<keyword evidence="4" id="KW-0547">Nucleotide-binding</keyword>
<feature type="domain" description="Helicase ATP-binding" evidence="2">
    <location>
        <begin position="266"/>
        <end position="398"/>
    </location>
</feature>